<keyword evidence="2" id="KW-1185">Reference proteome</keyword>
<organism evidence="1 2">
    <name type="scientific">Persea americana</name>
    <name type="common">Avocado</name>
    <dbReference type="NCBI Taxonomy" id="3435"/>
    <lineage>
        <taxon>Eukaryota</taxon>
        <taxon>Viridiplantae</taxon>
        <taxon>Streptophyta</taxon>
        <taxon>Embryophyta</taxon>
        <taxon>Tracheophyta</taxon>
        <taxon>Spermatophyta</taxon>
        <taxon>Magnoliopsida</taxon>
        <taxon>Magnoliidae</taxon>
        <taxon>Laurales</taxon>
        <taxon>Lauraceae</taxon>
        <taxon>Persea</taxon>
    </lineage>
</organism>
<evidence type="ECO:0000313" key="2">
    <source>
        <dbReference type="Proteomes" id="UP001234297"/>
    </source>
</evidence>
<evidence type="ECO:0000313" key="1">
    <source>
        <dbReference type="EMBL" id="KAJ8646792.1"/>
    </source>
</evidence>
<sequence length="185" mass="20444">MNARTFVAAIVPASGPLALNGLRPKREEQRWTTPRRHRCGAARCSITGRREGRANSPTIPRVVTDSSFSIILVGLHLAREFLFLLFLIFPTGRNWSVTLIHVICGALSGDGPPLLGFRMDLLGVFVHSLFFLFNESYFLTEGSESDLVGKTGEHSYTMRQKLRRWEIVAAPNNSGKGAGPVSTNF</sequence>
<reference evidence="1 2" key="1">
    <citation type="journal article" date="2022" name="Hortic Res">
        <title>A haplotype resolved chromosomal level avocado genome allows analysis of novel avocado genes.</title>
        <authorList>
            <person name="Nath O."/>
            <person name="Fletcher S.J."/>
            <person name="Hayward A."/>
            <person name="Shaw L.M."/>
            <person name="Masouleh A.K."/>
            <person name="Furtado A."/>
            <person name="Henry R.J."/>
            <person name="Mitter N."/>
        </authorList>
    </citation>
    <scope>NUCLEOTIDE SEQUENCE [LARGE SCALE GENOMIC DNA]</scope>
    <source>
        <strain evidence="2">cv. Hass</strain>
    </source>
</reference>
<protein>
    <submittedName>
        <fullName evidence="1">Uncharacterized protein</fullName>
    </submittedName>
</protein>
<gene>
    <name evidence="1" type="ORF">MRB53_008540</name>
</gene>
<name>A0ACC2MM45_PERAE</name>
<dbReference type="EMBL" id="CM056810">
    <property type="protein sequence ID" value="KAJ8646792.1"/>
    <property type="molecule type" value="Genomic_DNA"/>
</dbReference>
<dbReference type="Proteomes" id="UP001234297">
    <property type="component" value="Chromosome 2"/>
</dbReference>
<comment type="caution">
    <text evidence="1">The sequence shown here is derived from an EMBL/GenBank/DDBJ whole genome shotgun (WGS) entry which is preliminary data.</text>
</comment>
<accession>A0ACC2MM45</accession>
<proteinExistence type="predicted"/>